<accession>A0A4Y1RUU6</accession>
<protein>
    <submittedName>
        <fullName evidence="2">Pentatricopeptide repeat-containing protein</fullName>
    </submittedName>
</protein>
<dbReference type="EMBL" id="AP019303">
    <property type="protein sequence ID" value="BBH07705.1"/>
    <property type="molecule type" value="Genomic_DNA"/>
</dbReference>
<organism evidence="2">
    <name type="scientific">Prunus dulcis</name>
    <name type="common">Almond</name>
    <name type="synonym">Amygdalus dulcis</name>
    <dbReference type="NCBI Taxonomy" id="3755"/>
    <lineage>
        <taxon>Eukaryota</taxon>
        <taxon>Viridiplantae</taxon>
        <taxon>Streptophyta</taxon>
        <taxon>Embryophyta</taxon>
        <taxon>Tracheophyta</taxon>
        <taxon>Spermatophyta</taxon>
        <taxon>Magnoliopsida</taxon>
        <taxon>eudicotyledons</taxon>
        <taxon>Gunneridae</taxon>
        <taxon>Pentapetalae</taxon>
        <taxon>rosids</taxon>
        <taxon>fabids</taxon>
        <taxon>Rosales</taxon>
        <taxon>Rosaceae</taxon>
        <taxon>Amygdaloideae</taxon>
        <taxon>Amygdaleae</taxon>
        <taxon>Prunus</taxon>
    </lineage>
</organism>
<name>A0A4Y1RUU6_PRUDU</name>
<evidence type="ECO:0000256" key="1">
    <source>
        <dbReference type="SAM" id="MobiDB-lite"/>
    </source>
</evidence>
<reference evidence="2" key="1">
    <citation type="journal article" date="2019" name="Science">
        <title>Mutation of a bHLH transcription factor allowed almond domestication.</title>
        <authorList>
            <person name="Sanchez-Perez R."/>
            <person name="Pavan S."/>
            <person name="Mazzeo R."/>
            <person name="Moldovan C."/>
            <person name="Aiese Cigliano R."/>
            <person name="Del Cueto J."/>
            <person name="Ricciardi F."/>
            <person name="Lotti C."/>
            <person name="Ricciardi L."/>
            <person name="Dicenta F."/>
            <person name="Lopez-Marques R.L."/>
            <person name="Lindberg Moller B."/>
        </authorList>
    </citation>
    <scope>NUCLEOTIDE SEQUENCE</scope>
</reference>
<dbReference type="AlphaFoldDB" id="A0A4Y1RUU6"/>
<gene>
    <name evidence="2" type="ORF">Prudu_019715</name>
</gene>
<feature type="region of interest" description="Disordered" evidence="1">
    <location>
        <begin position="20"/>
        <end position="58"/>
    </location>
</feature>
<feature type="compositionally biased region" description="Basic residues" evidence="1">
    <location>
        <begin position="36"/>
        <end position="50"/>
    </location>
</feature>
<evidence type="ECO:0000313" key="2">
    <source>
        <dbReference type="EMBL" id="BBH07705.1"/>
    </source>
</evidence>
<sequence length="198" mass="21470">MRISFEPHIFLQMKRQNQNSSIPILINPETRPKREQSKKKNLKRPNKSKSQHFENVLSSTGSEGTAFLQIQDLHNSIFSQKRVPSGPHAQPHRLIAQIELSPNGPGEIPISIRQQQHLVPDFEALLPGLDHKGVVDRNAGNGVDPLGLELGGLLHEPGDVLQRACGGEGAGDGEEDGLLGLGELGESDGLNVARGVEV</sequence>
<proteinExistence type="predicted"/>